<dbReference type="AlphaFoldDB" id="A0AAD4MKE4"/>
<keyword evidence="1" id="KW-0732">Signal</keyword>
<comment type="caution">
    <text evidence="2">The sequence shown here is derived from an EMBL/GenBank/DDBJ whole genome shotgun (WGS) entry which is preliminary data.</text>
</comment>
<gene>
    <name evidence="2" type="ORF">DdX_18608</name>
</gene>
<feature type="signal peptide" evidence="1">
    <location>
        <begin position="1"/>
        <end position="19"/>
    </location>
</feature>
<evidence type="ECO:0000313" key="3">
    <source>
        <dbReference type="Proteomes" id="UP001201812"/>
    </source>
</evidence>
<dbReference type="EMBL" id="JAKKPZ010000279">
    <property type="protein sequence ID" value="KAI1697239.1"/>
    <property type="molecule type" value="Genomic_DNA"/>
</dbReference>
<keyword evidence="3" id="KW-1185">Reference proteome</keyword>
<protein>
    <submittedName>
        <fullName evidence="2">Uncharacterized protein</fullName>
    </submittedName>
</protein>
<feature type="chain" id="PRO_5042058191" evidence="1">
    <location>
        <begin position="20"/>
        <end position="137"/>
    </location>
</feature>
<evidence type="ECO:0000313" key="2">
    <source>
        <dbReference type="EMBL" id="KAI1697239.1"/>
    </source>
</evidence>
<sequence length="137" mass="15055">MYSSLVCVFLLGFSGYALGASNCTNRDVNSTEIVNLAQQVVQMLNSNETDFHRELTVVLGARSEQVDQSTVEYHLHLVNNVTMLQTTTVSLGQLFDNAQPLDEIQETITINATVVNGQEPTIAVLPKYEGCAVIYDL</sequence>
<accession>A0AAD4MKE4</accession>
<proteinExistence type="predicted"/>
<name>A0AAD4MKE4_9BILA</name>
<evidence type="ECO:0000256" key="1">
    <source>
        <dbReference type="SAM" id="SignalP"/>
    </source>
</evidence>
<dbReference type="Proteomes" id="UP001201812">
    <property type="component" value="Unassembled WGS sequence"/>
</dbReference>
<organism evidence="2 3">
    <name type="scientific">Ditylenchus destructor</name>
    <dbReference type="NCBI Taxonomy" id="166010"/>
    <lineage>
        <taxon>Eukaryota</taxon>
        <taxon>Metazoa</taxon>
        <taxon>Ecdysozoa</taxon>
        <taxon>Nematoda</taxon>
        <taxon>Chromadorea</taxon>
        <taxon>Rhabditida</taxon>
        <taxon>Tylenchina</taxon>
        <taxon>Tylenchomorpha</taxon>
        <taxon>Sphaerularioidea</taxon>
        <taxon>Anguinidae</taxon>
        <taxon>Anguininae</taxon>
        <taxon>Ditylenchus</taxon>
    </lineage>
</organism>
<reference evidence="2" key="1">
    <citation type="submission" date="2022-01" db="EMBL/GenBank/DDBJ databases">
        <title>Genome Sequence Resource for Two Populations of Ditylenchus destructor, the Migratory Endoparasitic Phytonematode.</title>
        <authorList>
            <person name="Zhang H."/>
            <person name="Lin R."/>
            <person name="Xie B."/>
        </authorList>
    </citation>
    <scope>NUCLEOTIDE SEQUENCE</scope>
    <source>
        <strain evidence="2">BazhouSP</strain>
    </source>
</reference>